<keyword evidence="1" id="KW-1185">Reference proteome</keyword>
<dbReference type="AlphaFoldDB" id="A0A0M3HJM1"/>
<reference evidence="2" key="1">
    <citation type="submission" date="2017-02" db="UniProtKB">
        <authorList>
            <consortium name="WormBaseParasite"/>
        </authorList>
    </citation>
    <scope>IDENTIFICATION</scope>
</reference>
<evidence type="ECO:0000313" key="1">
    <source>
        <dbReference type="Proteomes" id="UP000036681"/>
    </source>
</evidence>
<sequence>MMSYTLRIICIIEEKPTPIPAGDLSGMFTVPRASYQSSSMFRNLHYSQFDTGLYQTPVNI</sequence>
<accession>A0A0M3HJM1</accession>
<dbReference type="Proteomes" id="UP000036681">
    <property type="component" value="Unplaced"/>
</dbReference>
<dbReference type="WBParaSite" id="ALUE_0000171601-mRNA-1">
    <property type="protein sequence ID" value="ALUE_0000171601-mRNA-1"/>
    <property type="gene ID" value="ALUE_0000171601"/>
</dbReference>
<protein>
    <submittedName>
        <fullName evidence="2">Ovule protein</fullName>
    </submittedName>
</protein>
<proteinExistence type="predicted"/>
<organism evidence="1 2">
    <name type="scientific">Ascaris lumbricoides</name>
    <name type="common">Giant roundworm</name>
    <dbReference type="NCBI Taxonomy" id="6252"/>
    <lineage>
        <taxon>Eukaryota</taxon>
        <taxon>Metazoa</taxon>
        <taxon>Ecdysozoa</taxon>
        <taxon>Nematoda</taxon>
        <taxon>Chromadorea</taxon>
        <taxon>Rhabditida</taxon>
        <taxon>Spirurina</taxon>
        <taxon>Ascaridomorpha</taxon>
        <taxon>Ascaridoidea</taxon>
        <taxon>Ascarididae</taxon>
        <taxon>Ascaris</taxon>
    </lineage>
</organism>
<evidence type="ECO:0000313" key="2">
    <source>
        <dbReference type="WBParaSite" id="ALUE_0000171601-mRNA-1"/>
    </source>
</evidence>
<name>A0A0M3HJM1_ASCLU</name>